<sequence length="471" mass="53489">MDVLPIEAIQLIFKQYTHGKLGSESPWILGAICREWRTIAWSDPNIWSHPYFPFYTPHRIAARVNLAIEWLQRSGDLPLTICLTCNDYWTSEIKMDIAPLIDLINQISGRWYSLDLSLPEEILACVDASCSSSILHELYITTCDSHGSVADQPRPVRDFSQHAPRRVKIFQRQGKLLIVSLNWKNVTSLNASPLSIDELLYILSMSPTLRHCQCACDARIRGRRRPISADKHVLNPMVEFLEISFGEYGGGEVCFLDDVTLPGLKQLHLVMGGYEGWETLAEIAEHLEGFLIRSNANLETFNAYGSDFSDDDVVRLLELMPTLTELRVSGDSSCFSAESFFAAFSRHLRHDDDEDTEPEAQHPILPLLRTFSCYAKLDFSSWGLIPEMLCPLSEDDSGHRRPLERIEVSVSDSIEVDIDHKNLAAIKEDDLARLAAISELVELKLSGQYYGNMVDWYKHSVRLLGKPRKYK</sequence>
<dbReference type="OrthoDB" id="3056769at2759"/>
<organism evidence="1 2">
    <name type="scientific">Gymnopilus dilepis</name>
    <dbReference type="NCBI Taxonomy" id="231916"/>
    <lineage>
        <taxon>Eukaryota</taxon>
        <taxon>Fungi</taxon>
        <taxon>Dikarya</taxon>
        <taxon>Basidiomycota</taxon>
        <taxon>Agaricomycotina</taxon>
        <taxon>Agaricomycetes</taxon>
        <taxon>Agaricomycetidae</taxon>
        <taxon>Agaricales</taxon>
        <taxon>Agaricineae</taxon>
        <taxon>Hymenogastraceae</taxon>
        <taxon>Gymnopilus</taxon>
    </lineage>
</organism>
<reference evidence="1 2" key="1">
    <citation type="journal article" date="2018" name="Evol. Lett.">
        <title>Horizontal gene cluster transfer increased hallucinogenic mushroom diversity.</title>
        <authorList>
            <person name="Reynolds H.T."/>
            <person name="Vijayakumar V."/>
            <person name="Gluck-Thaler E."/>
            <person name="Korotkin H.B."/>
            <person name="Matheny P.B."/>
            <person name="Slot J.C."/>
        </authorList>
    </citation>
    <scope>NUCLEOTIDE SEQUENCE [LARGE SCALE GENOMIC DNA]</scope>
    <source>
        <strain evidence="1 2">SRW20</strain>
    </source>
</reference>
<accession>A0A409Y4P0</accession>
<keyword evidence="2" id="KW-1185">Reference proteome</keyword>
<dbReference type="Proteomes" id="UP000284706">
    <property type="component" value="Unassembled WGS sequence"/>
</dbReference>
<dbReference type="AlphaFoldDB" id="A0A409Y4P0"/>
<name>A0A409Y4P0_9AGAR</name>
<dbReference type="EMBL" id="NHYE01001155">
    <property type="protein sequence ID" value="PPQ97955.1"/>
    <property type="molecule type" value="Genomic_DNA"/>
</dbReference>
<evidence type="ECO:0000313" key="2">
    <source>
        <dbReference type="Proteomes" id="UP000284706"/>
    </source>
</evidence>
<dbReference type="InParanoid" id="A0A409Y4P0"/>
<protein>
    <recommendedName>
        <fullName evidence="3">F-box domain-containing protein</fullName>
    </recommendedName>
</protein>
<evidence type="ECO:0008006" key="3">
    <source>
        <dbReference type="Google" id="ProtNLM"/>
    </source>
</evidence>
<evidence type="ECO:0000313" key="1">
    <source>
        <dbReference type="EMBL" id="PPQ97955.1"/>
    </source>
</evidence>
<gene>
    <name evidence="1" type="ORF">CVT26_003105</name>
</gene>
<proteinExistence type="predicted"/>
<comment type="caution">
    <text evidence="1">The sequence shown here is derived from an EMBL/GenBank/DDBJ whole genome shotgun (WGS) entry which is preliminary data.</text>
</comment>